<gene>
    <name evidence="2" type="primary">84</name>
    <name evidence="2" type="ORF">SEA_CAMPERDOWNII_84</name>
</gene>
<evidence type="ECO:0000256" key="1">
    <source>
        <dbReference type="SAM" id="MobiDB-lite"/>
    </source>
</evidence>
<accession>A0A1L5C0P6</accession>
<protein>
    <submittedName>
        <fullName evidence="2">Uncharacterized protein</fullName>
    </submittedName>
</protein>
<name>A0A1L5C0P6_9CAUD</name>
<evidence type="ECO:0000313" key="2">
    <source>
        <dbReference type="EMBL" id="APL99678.1"/>
    </source>
</evidence>
<dbReference type="Proteomes" id="UP000224171">
    <property type="component" value="Segment"/>
</dbReference>
<feature type="region of interest" description="Disordered" evidence="1">
    <location>
        <begin position="1"/>
        <end position="21"/>
    </location>
</feature>
<dbReference type="RefSeq" id="YP_010062900.1">
    <property type="nucleotide sequence ID" value="NC_054799.1"/>
</dbReference>
<sequence>MEERQHRWLHSGHGLTSHNDERVDMSSAKLLDIEDAQRDRLAVYRGTVDKPAIIQTFNPDSGDISSVMLTPEQIAQVIAALAGQLS</sequence>
<proteinExistence type="predicted"/>
<organism evidence="2 3">
    <name type="scientific">Mycobacterium phage Camperdownii</name>
    <dbReference type="NCBI Taxonomy" id="1927024"/>
    <lineage>
        <taxon>Viruses</taxon>
        <taxon>Duplodnaviria</taxon>
        <taxon>Heunggongvirae</taxon>
        <taxon>Uroviricota</taxon>
        <taxon>Caudoviricetes</taxon>
        <taxon>Backyardiganvirus</taxon>
        <taxon>Backyardiganvirus camperdownii</taxon>
    </lineage>
</organism>
<dbReference type="GeneID" id="64946701"/>
<reference evidence="2 3" key="1">
    <citation type="submission" date="2016-11" db="EMBL/GenBank/DDBJ databases">
        <authorList>
            <person name="Rush R.E."/>
            <person name="Stoner T.H."/>
            <person name="Bowman C.A."/>
            <person name="Russell D.A."/>
            <person name="Pope W.H."/>
            <person name="Jacobs-Sera D."/>
            <person name="Hatfull G.F."/>
        </authorList>
    </citation>
    <scope>NUCLEOTIDE SEQUENCE [LARGE SCALE GENOMIC DNA]</scope>
</reference>
<dbReference type="KEGG" id="vg:64946701"/>
<keyword evidence="3" id="KW-1185">Reference proteome</keyword>
<evidence type="ECO:0000313" key="3">
    <source>
        <dbReference type="Proteomes" id="UP000224171"/>
    </source>
</evidence>
<dbReference type="EMBL" id="KY204245">
    <property type="protein sequence ID" value="APL99678.1"/>
    <property type="molecule type" value="Genomic_DNA"/>
</dbReference>